<accession>A0AA40KL30</accession>
<comment type="caution">
    <text evidence="1">The sequence shown here is derived from an EMBL/GenBank/DDBJ whole genome shotgun (WGS) entry which is preliminary data.</text>
</comment>
<dbReference type="EMBL" id="JAHYIQ010000018">
    <property type="protein sequence ID" value="KAK1124379.1"/>
    <property type="molecule type" value="Genomic_DNA"/>
</dbReference>
<evidence type="ECO:0000313" key="2">
    <source>
        <dbReference type="Proteomes" id="UP001177670"/>
    </source>
</evidence>
<proteinExistence type="predicted"/>
<keyword evidence="2" id="KW-1185">Reference proteome</keyword>
<reference evidence="1" key="1">
    <citation type="submission" date="2021-10" db="EMBL/GenBank/DDBJ databases">
        <title>Melipona bicolor Genome sequencing and assembly.</title>
        <authorList>
            <person name="Araujo N.S."/>
            <person name="Arias M.C."/>
        </authorList>
    </citation>
    <scope>NUCLEOTIDE SEQUENCE</scope>
    <source>
        <strain evidence="1">USP_2M_L1-L4_2017</strain>
        <tissue evidence="1">Whole body</tissue>
    </source>
</reference>
<dbReference type="AlphaFoldDB" id="A0AA40KL30"/>
<evidence type="ECO:0000313" key="1">
    <source>
        <dbReference type="EMBL" id="KAK1124379.1"/>
    </source>
</evidence>
<name>A0AA40KL30_9HYME</name>
<protein>
    <submittedName>
        <fullName evidence="1">Uncharacterized protein</fullName>
    </submittedName>
</protein>
<dbReference type="Proteomes" id="UP001177670">
    <property type="component" value="Unassembled WGS sequence"/>
</dbReference>
<sequence>MPRTEYADMVYVYGFCDENANAARCEYALMWNPELKEFLHRCEMNSFNHQLLQHFDHNPSTGVRRSDCELGIHSDMEDTCS</sequence>
<organism evidence="1 2">
    <name type="scientific">Melipona bicolor</name>
    <dbReference type="NCBI Taxonomy" id="60889"/>
    <lineage>
        <taxon>Eukaryota</taxon>
        <taxon>Metazoa</taxon>
        <taxon>Ecdysozoa</taxon>
        <taxon>Arthropoda</taxon>
        <taxon>Hexapoda</taxon>
        <taxon>Insecta</taxon>
        <taxon>Pterygota</taxon>
        <taxon>Neoptera</taxon>
        <taxon>Endopterygota</taxon>
        <taxon>Hymenoptera</taxon>
        <taxon>Apocrita</taxon>
        <taxon>Aculeata</taxon>
        <taxon>Apoidea</taxon>
        <taxon>Anthophila</taxon>
        <taxon>Apidae</taxon>
        <taxon>Melipona</taxon>
    </lineage>
</organism>
<gene>
    <name evidence="1" type="ORF">K0M31_006743</name>
</gene>